<dbReference type="InterPro" id="IPR022585">
    <property type="entry name" value="TraD_N"/>
</dbReference>
<dbReference type="CDD" id="cd01127">
    <property type="entry name" value="TrwB_TraG_TraD_VirD4"/>
    <property type="match status" value="1"/>
</dbReference>
<protein>
    <submittedName>
        <fullName evidence="9">Conjugative transfer protein TraD</fullName>
    </submittedName>
</protein>
<feature type="domain" description="TraD coupling protein N-terminal" evidence="8">
    <location>
        <begin position="35"/>
        <end position="125"/>
    </location>
</feature>
<gene>
    <name evidence="9" type="ORF">Lboz_3043</name>
</gene>
<evidence type="ECO:0000256" key="6">
    <source>
        <dbReference type="SAM" id="Phobius"/>
    </source>
</evidence>
<evidence type="ECO:0000259" key="7">
    <source>
        <dbReference type="Pfam" id="PF10412"/>
    </source>
</evidence>
<dbReference type="InterPro" id="IPR051539">
    <property type="entry name" value="T4SS-coupling_protein"/>
</dbReference>
<dbReference type="PANTHER" id="PTHR37937">
    <property type="entry name" value="CONJUGATIVE TRANSFER: DNA TRANSPORT"/>
    <property type="match status" value="1"/>
</dbReference>
<sequence length="621" mass="70595">MRKQPNFKHYTRGGIISFHNVRMWDQITLTLMFLCLFLWVILTGIITWLVISAENLQQAIAYYYALFLSLVGQKHTFALSFHGKEYHQSVEAILHYPYYAENAKHVINSLGRATLSAFAVAFLSGLGIAIYFIKRGKEQSESQFVRGSQLKSSNEVKKQILHDKAHSDITIDTFPLIKDSEVQHVLVHGTVGTGKSQLIMKIMDCLRKRGDRVIVYDKGCSFIPHYYQEDSDVILNPFDKRCANWDMWLEAPRDSDFENMAESSIPMHGESDPFWVNASRTVFSCLGSVMRHHSERSLDKLLKLILTDEFSALEEYLQGTPAATLVSSKIEKTAISIRATLTTYLKSFSALAELNQEGKPPFSIRDYILDEQQKGWLFISSNGETHKSLKPLISMWLAQASLALLSLAPDRNRRIWFICDELPSLHKLPLLDETIAEVRKFGGCFLLGMQSFSQLTKVYGQAGGREIFDLLNTRFFFRSPSSDMARLVASELGEEEIEESRENYSYGANSIRDGISLGAQRVTRPIVSYPQIMELKDLHCFVRLPGNYPITQLTLDLGFRRTKVNGFVERCMPKTFNFSQLTSVDNDWESGADSHMGSEPLTKNKINAKPQCIKELNLEPL</sequence>
<dbReference type="Gene3D" id="3.40.50.300">
    <property type="entry name" value="P-loop containing nucleotide triphosphate hydrolases"/>
    <property type="match status" value="2"/>
</dbReference>
<dbReference type="GO" id="GO:0005886">
    <property type="term" value="C:plasma membrane"/>
    <property type="evidence" value="ECO:0007669"/>
    <property type="project" value="UniProtKB-SubCell"/>
</dbReference>
<evidence type="ECO:0000256" key="3">
    <source>
        <dbReference type="ARBA" id="ARBA00022692"/>
    </source>
</evidence>
<dbReference type="InterPro" id="IPR019476">
    <property type="entry name" value="T4SS_TraD_DNA-bd"/>
</dbReference>
<keyword evidence="5 6" id="KW-0472">Membrane</keyword>
<organism evidence="9 10">
    <name type="scientific">Legionella bozemanae</name>
    <name type="common">Fluoribacter bozemanae</name>
    <dbReference type="NCBI Taxonomy" id="447"/>
    <lineage>
        <taxon>Bacteria</taxon>
        <taxon>Pseudomonadati</taxon>
        <taxon>Pseudomonadota</taxon>
        <taxon>Gammaproteobacteria</taxon>
        <taxon>Legionellales</taxon>
        <taxon>Legionellaceae</taxon>
        <taxon>Legionella</taxon>
    </lineage>
</organism>
<dbReference type="InterPro" id="IPR027417">
    <property type="entry name" value="P-loop_NTPase"/>
</dbReference>
<feature type="domain" description="Type IV secretion system coupling protein TraD DNA-binding" evidence="7">
    <location>
        <begin position="169"/>
        <end position="555"/>
    </location>
</feature>
<evidence type="ECO:0000256" key="1">
    <source>
        <dbReference type="ARBA" id="ARBA00004651"/>
    </source>
</evidence>
<evidence type="ECO:0000256" key="5">
    <source>
        <dbReference type="ARBA" id="ARBA00023136"/>
    </source>
</evidence>
<dbReference type="EMBL" id="LNXU01000043">
    <property type="protein sequence ID" value="KTC69778.1"/>
    <property type="molecule type" value="Genomic_DNA"/>
</dbReference>
<feature type="transmembrane region" description="Helical" evidence="6">
    <location>
        <begin position="27"/>
        <end position="51"/>
    </location>
</feature>
<evidence type="ECO:0000259" key="8">
    <source>
        <dbReference type="Pfam" id="PF12615"/>
    </source>
</evidence>
<dbReference type="Pfam" id="PF12615">
    <property type="entry name" value="TraD_N"/>
    <property type="match status" value="1"/>
</dbReference>
<dbReference type="RefSeq" id="WP_058460608.1">
    <property type="nucleotide sequence ID" value="NZ_CAAAIY010000033.1"/>
</dbReference>
<dbReference type="PANTHER" id="PTHR37937:SF1">
    <property type="entry name" value="CONJUGATIVE TRANSFER: DNA TRANSPORT"/>
    <property type="match status" value="1"/>
</dbReference>
<dbReference type="PATRIC" id="fig|447.4.peg.3246"/>
<dbReference type="OrthoDB" id="9803543at2"/>
<dbReference type="Proteomes" id="UP000054695">
    <property type="component" value="Unassembled WGS sequence"/>
</dbReference>
<evidence type="ECO:0000313" key="10">
    <source>
        <dbReference type="Proteomes" id="UP000054695"/>
    </source>
</evidence>
<keyword evidence="2" id="KW-1003">Cell membrane</keyword>
<keyword evidence="10" id="KW-1185">Reference proteome</keyword>
<evidence type="ECO:0000256" key="2">
    <source>
        <dbReference type="ARBA" id="ARBA00022475"/>
    </source>
</evidence>
<keyword evidence="4 6" id="KW-1133">Transmembrane helix</keyword>
<feature type="transmembrane region" description="Helical" evidence="6">
    <location>
        <begin position="113"/>
        <end position="133"/>
    </location>
</feature>
<comment type="subcellular location">
    <subcellularLocation>
        <location evidence="1">Cell membrane</location>
        <topology evidence="1">Multi-pass membrane protein</topology>
    </subcellularLocation>
</comment>
<proteinExistence type="predicted"/>
<dbReference type="NCBIfam" id="TIGR02759">
    <property type="entry name" value="TraD_Ftype"/>
    <property type="match status" value="1"/>
</dbReference>
<accession>A0A0W0RFF3</accession>
<dbReference type="Pfam" id="PF10412">
    <property type="entry name" value="TrwB_AAD_bind"/>
    <property type="match status" value="1"/>
</dbReference>
<dbReference type="InterPro" id="IPR014128">
    <property type="entry name" value="T4SS_TraD"/>
</dbReference>
<dbReference type="SUPFAM" id="SSF52540">
    <property type="entry name" value="P-loop containing nucleoside triphosphate hydrolases"/>
    <property type="match status" value="1"/>
</dbReference>
<dbReference type="AlphaFoldDB" id="A0A0W0RFF3"/>
<name>A0A0W0RFF3_LEGBO</name>
<comment type="caution">
    <text evidence="9">The sequence shown here is derived from an EMBL/GenBank/DDBJ whole genome shotgun (WGS) entry which is preliminary data.</text>
</comment>
<evidence type="ECO:0000256" key="4">
    <source>
        <dbReference type="ARBA" id="ARBA00022989"/>
    </source>
</evidence>
<dbReference type="STRING" id="447.Lboz_3043"/>
<evidence type="ECO:0000313" key="9">
    <source>
        <dbReference type="EMBL" id="KTC69778.1"/>
    </source>
</evidence>
<keyword evidence="3 6" id="KW-0812">Transmembrane</keyword>
<reference evidence="9 10" key="1">
    <citation type="submission" date="2015-11" db="EMBL/GenBank/DDBJ databases">
        <title>Genomic analysis of 38 Legionella species identifies large and diverse effector repertoires.</title>
        <authorList>
            <person name="Burstein D."/>
            <person name="Amaro F."/>
            <person name="Zusman T."/>
            <person name="Lifshitz Z."/>
            <person name="Cohen O."/>
            <person name="Gilbert J.A."/>
            <person name="Pupko T."/>
            <person name="Shuman H.A."/>
            <person name="Segal G."/>
        </authorList>
    </citation>
    <scope>NUCLEOTIDE SEQUENCE [LARGE SCALE GENOMIC DNA]</scope>
    <source>
        <strain evidence="9 10">WIGA</strain>
    </source>
</reference>